<dbReference type="Proteomes" id="UP000741360">
    <property type="component" value="Unassembled WGS sequence"/>
</dbReference>
<feature type="domain" description="Amidohydrolase-related" evidence="7">
    <location>
        <begin position="76"/>
        <end position="354"/>
    </location>
</feature>
<gene>
    <name evidence="6" type="primary">ade</name>
    <name evidence="9" type="ORF">HYY65_10445</name>
</gene>
<proteinExistence type="inferred from homology"/>
<dbReference type="InterPro" id="IPR006679">
    <property type="entry name" value="Adenine_deam"/>
</dbReference>
<keyword evidence="3 6" id="KW-0378">Hydrolase</keyword>
<reference evidence="9" key="1">
    <citation type="submission" date="2020-07" db="EMBL/GenBank/DDBJ databases">
        <title>Huge and variable diversity of episymbiotic CPR bacteria and DPANN archaea in groundwater ecosystems.</title>
        <authorList>
            <person name="He C.Y."/>
            <person name="Keren R."/>
            <person name="Whittaker M."/>
            <person name="Farag I.F."/>
            <person name="Doudna J."/>
            <person name="Cate J.H.D."/>
            <person name="Banfield J.F."/>
        </authorList>
    </citation>
    <scope>NUCLEOTIDE SEQUENCE</scope>
    <source>
        <strain evidence="9">NC_groundwater_717_Ag_S-0.2um_59_8</strain>
    </source>
</reference>
<evidence type="ECO:0000259" key="8">
    <source>
        <dbReference type="Pfam" id="PF13382"/>
    </source>
</evidence>
<evidence type="ECO:0000256" key="1">
    <source>
        <dbReference type="ARBA" id="ARBA00006773"/>
    </source>
</evidence>
<accession>A0A932M0W0</accession>
<evidence type="ECO:0000256" key="2">
    <source>
        <dbReference type="ARBA" id="ARBA00012782"/>
    </source>
</evidence>
<dbReference type="EC" id="3.5.4.2" evidence="2 6"/>
<dbReference type="InterPro" id="IPR026912">
    <property type="entry name" value="Adenine_deam_C"/>
</dbReference>
<comment type="similarity">
    <text evidence="1 6">Belongs to the metallo-dependent hydrolases superfamily. Adenine deaminase family.</text>
</comment>
<evidence type="ECO:0000313" key="9">
    <source>
        <dbReference type="EMBL" id="MBI3015458.1"/>
    </source>
</evidence>
<dbReference type="EMBL" id="JACPSX010000200">
    <property type="protein sequence ID" value="MBI3015458.1"/>
    <property type="molecule type" value="Genomic_DNA"/>
</dbReference>
<dbReference type="Pfam" id="PF01979">
    <property type="entry name" value="Amidohydro_1"/>
    <property type="match status" value="1"/>
</dbReference>
<dbReference type="SUPFAM" id="SSF51338">
    <property type="entry name" value="Composite domain of metallo-dependent hydrolases"/>
    <property type="match status" value="1"/>
</dbReference>
<dbReference type="Gene3D" id="2.30.40.10">
    <property type="entry name" value="Urease, subunit C, domain 1"/>
    <property type="match status" value="1"/>
</dbReference>
<dbReference type="GO" id="GO:0000034">
    <property type="term" value="F:adenine deaminase activity"/>
    <property type="evidence" value="ECO:0007669"/>
    <property type="project" value="UniProtKB-UniRule"/>
</dbReference>
<dbReference type="InterPro" id="IPR006680">
    <property type="entry name" value="Amidohydro-rel"/>
</dbReference>
<protein>
    <recommendedName>
        <fullName evidence="2 6">Adenine deaminase</fullName>
        <shortName evidence="6">Adenase</shortName>
        <shortName evidence="6">Adenine aminase</shortName>
        <ecNumber evidence="2 6">3.5.4.2</ecNumber>
    </recommendedName>
</protein>
<evidence type="ECO:0000313" key="10">
    <source>
        <dbReference type="Proteomes" id="UP000741360"/>
    </source>
</evidence>
<dbReference type="HAMAP" id="MF_01518">
    <property type="entry name" value="Adenine_deamin"/>
    <property type="match status" value="1"/>
</dbReference>
<evidence type="ECO:0000256" key="5">
    <source>
        <dbReference type="ARBA" id="ARBA00047720"/>
    </source>
</evidence>
<sequence>MAAENTDKRKLTVRVAMGQHPADLVVRGGTLINVYTGELQEDTSVAIMGDTIAAVGQGIPVSIGPETLVLEAKGKFLSPGFLDVHTHILNIFRIAEYVRWAAPRGNTCVITETLELANAVGRRGVEAFLEEIRDQPIEIFALAPAKVPTYPEFERGAPFALEDHRHLLAHERVLGVGETNWPLVTGLDETSFQILELGSRAGKFLQGHGAGARGEKLQAYAAAGITSCHEPIALPEILERLRLGIYTMVRQGGVRRDLEALKGIETLRRLVLVSDGISPESLVEGTDITGCVQKAIALGIPPIQAIQTVTLNAAESMGLSNRGGIAPGKIADLLILEDLNSLRCQTVICRGKIIARDGKLLEPAPMNLYPSWIYHSLNLPETHPADFRIPFAGTRAAVRVVHIAGDMLTKEDRAEISGKNGELHAIPEEDLLKVAVINRYDHPGEKFVGFVKGYGLRRGAAANSFSWVTNNVVVVGANDQDMALAVNRLRELQGGVVFCSGGKVVKEIAFPLAGIISEEPMDALARKILDLEDAQRREGSTLRSPFLTLQTLPFTGVPFLRPTDLGLVDVRARKFVDLIYQ</sequence>
<dbReference type="AlphaFoldDB" id="A0A932M0W0"/>
<organism evidence="9 10">
    <name type="scientific">Tectimicrobiota bacterium</name>
    <dbReference type="NCBI Taxonomy" id="2528274"/>
    <lineage>
        <taxon>Bacteria</taxon>
        <taxon>Pseudomonadati</taxon>
        <taxon>Nitrospinota/Tectimicrobiota group</taxon>
        <taxon>Candidatus Tectimicrobiota</taxon>
    </lineage>
</organism>
<evidence type="ECO:0000256" key="4">
    <source>
        <dbReference type="ARBA" id="ARBA00023211"/>
    </source>
</evidence>
<evidence type="ECO:0000256" key="6">
    <source>
        <dbReference type="HAMAP-Rule" id="MF_01518"/>
    </source>
</evidence>
<dbReference type="Pfam" id="PF13382">
    <property type="entry name" value="Adenine_deam_C"/>
    <property type="match status" value="1"/>
</dbReference>
<dbReference type="PANTHER" id="PTHR11113">
    <property type="entry name" value="N-ACETYLGLUCOSAMINE-6-PHOSPHATE DEACETYLASE"/>
    <property type="match status" value="1"/>
</dbReference>
<evidence type="ECO:0000259" key="7">
    <source>
        <dbReference type="Pfam" id="PF01979"/>
    </source>
</evidence>
<evidence type="ECO:0000256" key="3">
    <source>
        <dbReference type="ARBA" id="ARBA00022801"/>
    </source>
</evidence>
<comment type="cofactor">
    <cofactor evidence="6">
        <name>Mn(2+)</name>
        <dbReference type="ChEBI" id="CHEBI:29035"/>
    </cofactor>
</comment>
<dbReference type="PANTHER" id="PTHR11113:SF2">
    <property type="entry name" value="ADENINE DEAMINASE"/>
    <property type="match status" value="1"/>
</dbReference>
<dbReference type="InterPro" id="IPR032466">
    <property type="entry name" value="Metal_Hydrolase"/>
</dbReference>
<dbReference type="GO" id="GO:0006146">
    <property type="term" value="P:adenine catabolic process"/>
    <property type="evidence" value="ECO:0007669"/>
    <property type="project" value="InterPro"/>
</dbReference>
<dbReference type="SUPFAM" id="SSF51556">
    <property type="entry name" value="Metallo-dependent hydrolases"/>
    <property type="match status" value="1"/>
</dbReference>
<dbReference type="Gene3D" id="3.20.20.140">
    <property type="entry name" value="Metal-dependent hydrolases"/>
    <property type="match status" value="1"/>
</dbReference>
<name>A0A932M0W0_UNCTE</name>
<dbReference type="InterPro" id="IPR011059">
    <property type="entry name" value="Metal-dep_hydrolase_composite"/>
</dbReference>
<comment type="caution">
    <text evidence="9">The sequence shown here is derived from an EMBL/GenBank/DDBJ whole genome shotgun (WGS) entry which is preliminary data.</text>
</comment>
<feature type="domain" description="Adenine deaminase C-terminal" evidence="8">
    <location>
        <begin position="407"/>
        <end position="573"/>
    </location>
</feature>
<keyword evidence="4 6" id="KW-0464">Manganese</keyword>
<comment type="catalytic activity">
    <reaction evidence="5 6">
        <text>adenine + H2O + H(+) = hypoxanthine + NH4(+)</text>
        <dbReference type="Rhea" id="RHEA:23688"/>
        <dbReference type="ChEBI" id="CHEBI:15377"/>
        <dbReference type="ChEBI" id="CHEBI:15378"/>
        <dbReference type="ChEBI" id="CHEBI:16708"/>
        <dbReference type="ChEBI" id="CHEBI:17368"/>
        <dbReference type="ChEBI" id="CHEBI:28938"/>
        <dbReference type="EC" id="3.5.4.2"/>
    </reaction>
</comment>